<sequence>MPDNPSGMATVQQPNPKTPPILTPGDLTPAILRKWHEACRVYAMHRELDADKQVSRVAWGMQDDRMADWYRSDQERIDKLSLSAYIDEMKTLYLRHDWEEDLRDEILNSTQGDGLFWDWVNRVQSMNALLKGTVSHFTDVTLRFHFEAHIHPDTKRYCRKETKNLKALDFKSWINAVRLLDEERVHDKKKQTDAINDALRRQGQRPRAQVQSSTTTASVPPRSNTNAANNTRLPALTEAERALLMKYSGCFGCRKFGVNHRHANCSERPDPTGYKTLSEADVPPHLKAPGSMAATSHAPRPVAAVNTATVEEVVEDDAPPRPVAVVMPSCILGDGSDSEPELLDNGAHMLLLSPTCVPIFFSVDLSSHIIILFSITRTAPV</sequence>
<dbReference type="EMBL" id="KV425721">
    <property type="protein sequence ID" value="KZT18036.1"/>
    <property type="molecule type" value="Genomic_DNA"/>
</dbReference>
<evidence type="ECO:0000313" key="2">
    <source>
        <dbReference type="EMBL" id="KZT18036.1"/>
    </source>
</evidence>
<keyword evidence="3" id="KW-1185">Reference proteome</keyword>
<gene>
    <name evidence="2" type="ORF">NEOLEDRAFT_1152826</name>
</gene>
<protein>
    <submittedName>
        <fullName evidence="2">Uncharacterized protein</fullName>
    </submittedName>
</protein>
<dbReference type="STRING" id="1314782.A0A165M8S1"/>
<proteinExistence type="predicted"/>
<feature type="region of interest" description="Disordered" evidence="1">
    <location>
        <begin position="1"/>
        <end position="23"/>
    </location>
</feature>
<feature type="compositionally biased region" description="Polar residues" evidence="1">
    <location>
        <begin position="209"/>
        <end position="232"/>
    </location>
</feature>
<name>A0A165M8S1_9AGAM</name>
<organism evidence="2 3">
    <name type="scientific">Neolentinus lepideus HHB14362 ss-1</name>
    <dbReference type="NCBI Taxonomy" id="1314782"/>
    <lineage>
        <taxon>Eukaryota</taxon>
        <taxon>Fungi</taxon>
        <taxon>Dikarya</taxon>
        <taxon>Basidiomycota</taxon>
        <taxon>Agaricomycotina</taxon>
        <taxon>Agaricomycetes</taxon>
        <taxon>Gloeophyllales</taxon>
        <taxon>Gloeophyllaceae</taxon>
        <taxon>Neolentinus</taxon>
    </lineage>
</organism>
<accession>A0A165M8S1</accession>
<dbReference type="OrthoDB" id="2369050at2759"/>
<feature type="region of interest" description="Disordered" evidence="1">
    <location>
        <begin position="199"/>
        <end position="233"/>
    </location>
</feature>
<evidence type="ECO:0000256" key="1">
    <source>
        <dbReference type="SAM" id="MobiDB-lite"/>
    </source>
</evidence>
<dbReference type="Proteomes" id="UP000076761">
    <property type="component" value="Unassembled WGS sequence"/>
</dbReference>
<dbReference type="AlphaFoldDB" id="A0A165M8S1"/>
<reference evidence="2 3" key="1">
    <citation type="journal article" date="2016" name="Mol. Biol. Evol.">
        <title>Comparative Genomics of Early-Diverging Mushroom-Forming Fungi Provides Insights into the Origins of Lignocellulose Decay Capabilities.</title>
        <authorList>
            <person name="Nagy L.G."/>
            <person name="Riley R."/>
            <person name="Tritt A."/>
            <person name="Adam C."/>
            <person name="Daum C."/>
            <person name="Floudas D."/>
            <person name="Sun H."/>
            <person name="Yadav J.S."/>
            <person name="Pangilinan J."/>
            <person name="Larsson K.H."/>
            <person name="Matsuura K."/>
            <person name="Barry K."/>
            <person name="Labutti K."/>
            <person name="Kuo R."/>
            <person name="Ohm R.A."/>
            <person name="Bhattacharya S.S."/>
            <person name="Shirouzu T."/>
            <person name="Yoshinaga Y."/>
            <person name="Martin F.M."/>
            <person name="Grigoriev I.V."/>
            <person name="Hibbett D.S."/>
        </authorList>
    </citation>
    <scope>NUCLEOTIDE SEQUENCE [LARGE SCALE GENOMIC DNA]</scope>
    <source>
        <strain evidence="2 3">HHB14362 ss-1</strain>
    </source>
</reference>
<dbReference type="InParanoid" id="A0A165M8S1"/>
<evidence type="ECO:0000313" key="3">
    <source>
        <dbReference type="Proteomes" id="UP000076761"/>
    </source>
</evidence>